<feature type="signal peptide" evidence="1">
    <location>
        <begin position="1"/>
        <end position="17"/>
    </location>
</feature>
<name>A0AAJ0C1I0_9PEZI</name>
<organism evidence="3 4">
    <name type="scientific">Phialemonium atrogriseum</name>
    <dbReference type="NCBI Taxonomy" id="1093897"/>
    <lineage>
        <taxon>Eukaryota</taxon>
        <taxon>Fungi</taxon>
        <taxon>Dikarya</taxon>
        <taxon>Ascomycota</taxon>
        <taxon>Pezizomycotina</taxon>
        <taxon>Sordariomycetes</taxon>
        <taxon>Sordariomycetidae</taxon>
        <taxon>Cephalothecales</taxon>
        <taxon>Cephalothecaceae</taxon>
        <taxon>Phialemonium</taxon>
    </lineage>
</organism>
<keyword evidence="1" id="KW-0732">Signal</keyword>
<dbReference type="EMBL" id="MU839005">
    <property type="protein sequence ID" value="KAK1768399.1"/>
    <property type="molecule type" value="Genomic_DNA"/>
</dbReference>
<evidence type="ECO:0000259" key="2">
    <source>
        <dbReference type="Pfam" id="PF08881"/>
    </source>
</evidence>
<accession>A0AAJ0C1I0</accession>
<protein>
    <recommendedName>
        <fullName evidence="2">Cyanovirin-N domain-containing protein</fullName>
    </recommendedName>
</protein>
<dbReference type="AlphaFoldDB" id="A0AAJ0C1I0"/>
<comment type="caution">
    <text evidence="3">The sequence shown here is derived from an EMBL/GenBank/DDBJ whole genome shotgun (WGS) entry which is preliminary data.</text>
</comment>
<feature type="domain" description="Cyanovirin-N" evidence="2">
    <location>
        <begin position="49"/>
        <end position="136"/>
    </location>
</feature>
<feature type="chain" id="PRO_5042602396" description="Cyanovirin-N domain-containing protein" evidence="1">
    <location>
        <begin position="18"/>
        <end position="165"/>
    </location>
</feature>
<dbReference type="Pfam" id="PF08881">
    <property type="entry name" value="CVNH"/>
    <property type="match status" value="1"/>
</dbReference>
<dbReference type="GeneID" id="85313704"/>
<evidence type="ECO:0000313" key="3">
    <source>
        <dbReference type="EMBL" id="KAK1768399.1"/>
    </source>
</evidence>
<dbReference type="RefSeq" id="XP_060284612.1">
    <property type="nucleotide sequence ID" value="XM_060430517.1"/>
</dbReference>
<evidence type="ECO:0000256" key="1">
    <source>
        <dbReference type="SAM" id="SignalP"/>
    </source>
</evidence>
<dbReference type="InterPro" id="IPR011058">
    <property type="entry name" value="Cyanovirin-N"/>
</dbReference>
<evidence type="ECO:0000313" key="4">
    <source>
        <dbReference type="Proteomes" id="UP001244011"/>
    </source>
</evidence>
<proteinExistence type="predicted"/>
<dbReference type="Proteomes" id="UP001244011">
    <property type="component" value="Unassembled WGS sequence"/>
</dbReference>
<gene>
    <name evidence="3" type="ORF">QBC33DRAFT_568751</name>
</gene>
<dbReference type="SUPFAM" id="SSF51322">
    <property type="entry name" value="Cyanovirin-N"/>
    <property type="match status" value="1"/>
</dbReference>
<keyword evidence="4" id="KW-1185">Reference proteome</keyword>
<dbReference type="InterPro" id="IPR036673">
    <property type="entry name" value="Cyanovirin-N_sf"/>
</dbReference>
<sequence>MASIVSTISTTLVLSLAFGGQFVTPQSSCPDGGFITTCIYPGYNFTDSNLGMYCLNNQVDLFAYNWTSLDLNLCVANNGGTLIAWDSGAYADSCSNCSVTKTSTLYLTCDCEDMGGSQIASTLDLNTVIYNVDGAMNCCGNTGSKTWKGPGNDVDIQGLRGTHLP</sequence>
<reference evidence="3" key="1">
    <citation type="submission" date="2023-06" db="EMBL/GenBank/DDBJ databases">
        <title>Genome-scale phylogeny and comparative genomics of the fungal order Sordariales.</title>
        <authorList>
            <consortium name="Lawrence Berkeley National Laboratory"/>
            <person name="Hensen N."/>
            <person name="Bonometti L."/>
            <person name="Westerberg I."/>
            <person name="Brannstrom I.O."/>
            <person name="Guillou S."/>
            <person name="Cros-Aarteil S."/>
            <person name="Calhoun S."/>
            <person name="Haridas S."/>
            <person name="Kuo A."/>
            <person name="Mondo S."/>
            <person name="Pangilinan J."/>
            <person name="Riley R."/>
            <person name="Labutti K."/>
            <person name="Andreopoulos B."/>
            <person name="Lipzen A."/>
            <person name="Chen C."/>
            <person name="Yanf M."/>
            <person name="Daum C."/>
            <person name="Ng V."/>
            <person name="Clum A."/>
            <person name="Steindorff A."/>
            <person name="Ohm R."/>
            <person name="Martin F."/>
            <person name="Silar P."/>
            <person name="Natvig D."/>
            <person name="Lalanne C."/>
            <person name="Gautier V."/>
            <person name="Ament-Velasquez S.L."/>
            <person name="Kruys A."/>
            <person name="Hutchinson M.I."/>
            <person name="Powell A.J."/>
            <person name="Barry K."/>
            <person name="Miller A.N."/>
            <person name="Grigoriev I.V."/>
            <person name="Debuchy R."/>
            <person name="Gladieux P."/>
            <person name="Thoren M.H."/>
            <person name="Johannesson H."/>
        </authorList>
    </citation>
    <scope>NUCLEOTIDE SEQUENCE</scope>
    <source>
        <strain evidence="3">8032-3</strain>
    </source>
</reference>
<dbReference type="Gene3D" id="2.30.60.10">
    <property type="entry name" value="Cyanovirin-N"/>
    <property type="match status" value="1"/>
</dbReference>